<dbReference type="PROSITE" id="PS01124">
    <property type="entry name" value="HTH_ARAC_FAMILY_2"/>
    <property type="match status" value="1"/>
</dbReference>
<dbReference type="SUPFAM" id="SSF46689">
    <property type="entry name" value="Homeodomain-like"/>
    <property type="match status" value="2"/>
</dbReference>
<sequence>MKHETIEPSTYYPFKIFSFESKNPERLIATHWHESGELLFCMEGELKVTFPNNTYLLKAGDILFINSSVAHSSTSPTANKVFILQFSSTFLKEMTKDAYNQIFQFNITPKERQSIPNDYHQLQEILTTIYQKSDTHSLDCFLLIMAYTYQLFAILCQSFSIDYKASRAIKSVKYLETLQKVDYYVREHYQDELRLDTVAELFGYNTTYFSRFFKQHMGVTFSTHVNSIRLEKAYYLLRDTDRTILDISTNCGFYNVKSFYNVFKKNYHLSPQKYRQQYFS</sequence>
<evidence type="ECO:0000256" key="1">
    <source>
        <dbReference type="ARBA" id="ARBA00023015"/>
    </source>
</evidence>
<feature type="domain" description="HTH araC/xylS-type" evidence="4">
    <location>
        <begin position="179"/>
        <end position="277"/>
    </location>
</feature>
<dbReference type="Pfam" id="PF02311">
    <property type="entry name" value="AraC_binding"/>
    <property type="match status" value="1"/>
</dbReference>
<dbReference type="InterPro" id="IPR014710">
    <property type="entry name" value="RmlC-like_jellyroll"/>
</dbReference>
<keyword evidence="2" id="KW-0238">DNA-binding</keyword>
<dbReference type="CDD" id="cd02209">
    <property type="entry name" value="cupin_XRE_C"/>
    <property type="match status" value="1"/>
</dbReference>
<dbReference type="GO" id="GO:0003700">
    <property type="term" value="F:DNA-binding transcription factor activity"/>
    <property type="evidence" value="ECO:0007669"/>
    <property type="project" value="InterPro"/>
</dbReference>
<dbReference type="PANTHER" id="PTHR43280:SF2">
    <property type="entry name" value="HTH-TYPE TRANSCRIPTIONAL REGULATOR EXSA"/>
    <property type="match status" value="1"/>
</dbReference>
<dbReference type="PANTHER" id="PTHR43280">
    <property type="entry name" value="ARAC-FAMILY TRANSCRIPTIONAL REGULATOR"/>
    <property type="match status" value="1"/>
</dbReference>
<name>A0AAW9K2A8_CARML</name>
<accession>A0AAW9K2A8</accession>
<dbReference type="GO" id="GO:0043565">
    <property type="term" value="F:sequence-specific DNA binding"/>
    <property type="evidence" value="ECO:0007669"/>
    <property type="project" value="InterPro"/>
</dbReference>
<dbReference type="AlphaFoldDB" id="A0AAW9K2A8"/>
<dbReference type="SMART" id="SM00342">
    <property type="entry name" value="HTH_ARAC"/>
    <property type="match status" value="1"/>
</dbReference>
<dbReference type="InterPro" id="IPR037923">
    <property type="entry name" value="HTH-like"/>
</dbReference>
<organism evidence="5 6">
    <name type="scientific">Carnobacterium maltaromaticum</name>
    <name type="common">Carnobacterium piscicola</name>
    <dbReference type="NCBI Taxonomy" id="2751"/>
    <lineage>
        <taxon>Bacteria</taxon>
        <taxon>Bacillati</taxon>
        <taxon>Bacillota</taxon>
        <taxon>Bacilli</taxon>
        <taxon>Lactobacillales</taxon>
        <taxon>Carnobacteriaceae</taxon>
        <taxon>Carnobacterium</taxon>
    </lineage>
</organism>
<evidence type="ECO:0000313" key="6">
    <source>
        <dbReference type="Proteomes" id="UP001290462"/>
    </source>
</evidence>
<dbReference type="Proteomes" id="UP001290462">
    <property type="component" value="Unassembled WGS sequence"/>
</dbReference>
<dbReference type="InterPro" id="IPR003313">
    <property type="entry name" value="AraC-bd"/>
</dbReference>
<dbReference type="Gene3D" id="1.10.10.60">
    <property type="entry name" value="Homeodomain-like"/>
    <property type="match status" value="2"/>
</dbReference>
<gene>
    <name evidence="5" type="ORF">RAK27_14710</name>
</gene>
<evidence type="ECO:0000256" key="3">
    <source>
        <dbReference type="ARBA" id="ARBA00023163"/>
    </source>
</evidence>
<dbReference type="InterPro" id="IPR009057">
    <property type="entry name" value="Homeodomain-like_sf"/>
</dbReference>
<evidence type="ECO:0000259" key="4">
    <source>
        <dbReference type="PROSITE" id="PS01124"/>
    </source>
</evidence>
<comment type="caution">
    <text evidence="5">The sequence shown here is derived from an EMBL/GenBank/DDBJ whole genome shotgun (WGS) entry which is preliminary data.</text>
</comment>
<keyword evidence="3" id="KW-0804">Transcription</keyword>
<dbReference type="Gene3D" id="2.60.120.10">
    <property type="entry name" value="Jelly Rolls"/>
    <property type="match status" value="1"/>
</dbReference>
<dbReference type="SUPFAM" id="SSF51215">
    <property type="entry name" value="Regulatory protein AraC"/>
    <property type="match status" value="1"/>
</dbReference>
<dbReference type="EMBL" id="JAVBVO010000004">
    <property type="protein sequence ID" value="MDZ5759911.1"/>
    <property type="molecule type" value="Genomic_DNA"/>
</dbReference>
<keyword evidence="1" id="KW-0805">Transcription regulation</keyword>
<reference evidence="5" key="1">
    <citation type="submission" date="2023-08" db="EMBL/GenBank/DDBJ databases">
        <title>Genomic characterization of piscicolin 126 produced by Carnobacterium maltaromaticum CM22 strain isolated from salmon (Salmo salar).</title>
        <authorList>
            <person name="Gonzalez-Gragera E."/>
            <person name="Garcia-Lopez J.D."/>
            <person name="Teso-Perez C."/>
            <person name="Gimenez-Hernandez I."/>
            <person name="Peralta-Sanchez J.M."/>
            <person name="Valdivia E."/>
            <person name="Montalban-Lopez M."/>
            <person name="Martin-Platero A.M."/>
            <person name="Banos A."/>
            <person name="Martinez-Bueno M."/>
        </authorList>
    </citation>
    <scope>NUCLEOTIDE SEQUENCE</scope>
    <source>
        <strain evidence="5">CM22</strain>
    </source>
</reference>
<dbReference type="InterPro" id="IPR018060">
    <property type="entry name" value="HTH_AraC"/>
</dbReference>
<evidence type="ECO:0000313" key="5">
    <source>
        <dbReference type="EMBL" id="MDZ5759911.1"/>
    </source>
</evidence>
<proteinExistence type="predicted"/>
<dbReference type="RefSeq" id="WP_317944857.1">
    <property type="nucleotide sequence ID" value="NZ_JAVBVO010000004.1"/>
</dbReference>
<evidence type="ECO:0000256" key="2">
    <source>
        <dbReference type="ARBA" id="ARBA00023125"/>
    </source>
</evidence>
<protein>
    <submittedName>
        <fullName evidence="5">AraC family transcriptional regulator</fullName>
    </submittedName>
</protein>
<dbReference type="Pfam" id="PF12833">
    <property type="entry name" value="HTH_18"/>
    <property type="match status" value="1"/>
</dbReference>